<protein>
    <recommendedName>
        <fullName evidence="7">Fungal N-terminal domain-containing protein</fullName>
    </recommendedName>
</protein>
<evidence type="ECO:0000256" key="3">
    <source>
        <dbReference type="PROSITE-ProRule" id="PRU00023"/>
    </source>
</evidence>
<dbReference type="Proteomes" id="UP001187734">
    <property type="component" value="Unassembled WGS sequence"/>
</dbReference>
<dbReference type="PANTHER" id="PTHR24198">
    <property type="entry name" value="ANKYRIN REPEAT AND PROTEIN KINASE DOMAIN-CONTAINING PROTEIN"/>
    <property type="match status" value="1"/>
</dbReference>
<dbReference type="InterPro" id="IPR036770">
    <property type="entry name" value="Ankyrin_rpt-contain_sf"/>
</dbReference>
<dbReference type="Gene3D" id="1.25.40.20">
    <property type="entry name" value="Ankyrin repeat-containing domain"/>
    <property type="match status" value="2"/>
</dbReference>
<feature type="compositionally biased region" description="Basic and acidic residues" evidence="4">
    <location>
        <begin position="567"/>
        <end position="576"/>
    </location>
</feature>
<dbReference type="InterPro" id="IPR002110">
    <property type="entry name" value="Ankyrin_rpt"/>
</dbReference>
<reference evidence="5" key="1">
    <citation type="submission" date="2018-03" db="EMBL/GenBank/DDBJ databases">
        <authorList>
            <person name="Guldener U."/>
        </authorList>
    </citation>
    <scope>NUCLEOTIDE SEQUENCE</scope>
</reference>
<dbReference type="Pfam" id="PF12796">
    <property type="entry name" value="Ank_2"/>
    <property type="match status" value="2"/>
</dbReference>
<evidence type="ECO:0000256" key="1">
    <source>
        <dbReference type="ARBA" id="ARBA00022737"/>
    </source>
</evidence>
<dbReference type="AlphaFoldDB" id="A0AAE8MCG4"/>
<keyword evidence="6" id="KW-1185">Reference proteome</keyword>
<evidence type="ECO:0000256" key="4">
    <source>
        <dbReference type="SAM" id="MobiDB-lite"/>
    </source>
</evidence>
<evidence type="ECO:0000313" key="5">
    <source>
        <dbReference type="EMBL" id="SPJ79909.1"/>
    </source>
</evidence>
<feature type="compositionally biased region" description="Acidic residues" evidence="4">
    <location>
        <begin position="577"/>
        <end position="591"/>
    </location>
</feature>
<sequence>MAEAIGLVASIASLLDLALKLSNALHDLHFQIRNAPDLIQSLENETEAIRLVLTHVESTIRTTAAARLGNSDSAAIISDLKVELSKSEAVLKQLGSFIDRLKNMTPALQRFKWALDRAKGAELRSKLKELRIRIGELQLAHSNSSLTRMGLVLQDIQVIQHRQHVITGSLSACLSDTRNQLIANGDTAIRSHADIITALEALKTTIPRLPPDWLESISNQLATAINNFQPRLPEGPPSTVAERQSALNRMDPGEQCPFQAQGGDSAAPPHRTHKQESFTVIQSPLKHSTLCLEDLDLSFIHEIVVKRCPIDLAPVLKTGRADIVSQINAQDRSGMTPLMYAVALGDTKAVDVLIKAGASVHKTRPFGHTVLYYASSLPPSTCATLLDLLLAAGANAHATFPSGWSVLHTAAIYDNTTMMHRIIQEGVSPDHLGPRGNRPIHYAASQNSEKVVRLLHEKGVDLNVLADNGLSPLGLAIQANTPDTQLALLELGADYLVTGEWGTIFHLAAYWGNEVTFRTLSSVRLQGLEIHARNANGLTATSLFEDRYDMTDQLAIAFNQLKDSIRSPSLEEHKGEDEVEDDDTFFDASEV</sequence>
<accession>A0AAE8MCG4</accession>
<evidence type="ECO:0000256" key="2">
    <source>
        <dbReference type="ARBA" id="ARBA00023043"/>
    </source>
</evidence>
<dbReference type="PROSITE" id="PS50297">
    <property type="entry name" value="ANK_REP_REGION"/>
    <property type="match status" value="2"/>
</dbReference>
<comment type="caution">
    <text evidence="5">The sequence shown here is derived from an EMBL/GenBank/DDBJ whole genome shotgun (WGS) entry which is preliminary data.</text>
</comment>
<dbReference type="EMBL" id="ONZP01000288">
    <property type="protein sequence ID" value="SPJ79909.1"/>
    <property type="molecule type" value="Genomic_DNA"/>
</dbReference>
<evidence type="ECO:0000313" key="6">
    <source>
        <dbReference type="Proteomes" id="UP001187734"/>
    </source>
</evidence>
<dbReference type="SUPFAM" id="SSF48403">
    <property type="entry name" value="Ankyrin repeat"/>
    <property type="match status" value="1"/>
</dbReference>
<keyword evidence="1" id="KW-0677">Repeat</keyword>
<name>A0AAE8MCG4_9HYPO</name>
<dbReference type="SMART" id="SM00248">
    <property type="entry name" value="ANK"/>
    <property type="match status" value="6"/>
</dbReference>
<feature type="repeat" description="ANK" evidence="3">
    <location>
        <begin position="435"/>
        <end position="467"/>
    </location>
</feature>
<gene>
    <name evidence="5" type="ORF">FTOL_08300</name>
</gene>
<dbReference type="PANTHER" id="PTHR24198:SF165">
    <property type="entry name" value="ANKYRIN REPEAT-CONTAINING PROTEIN-RELATED"/>
    <property type="match status" value="1"/>
</dbReference>
<feature type="repeat" description="ANK" evidence="3">
    <location>
        <begin position="333"/>
        <end position="365"/>
    </location>
</feature>
<dbReference type="PROSITE" id="PS50088">
    <property type="entry name" value="ANK_REPEAT"/>
    <property type="match status" value="2"/>
</dbReference>
<proteinExistence type="predicted"/>
<evidence type="ECO:0008006" key="7">
    <source>
        <dbReference type="Google" id="ProtNLM"/>
    </source>
</evidence>
<feature type="region of interest" description="Disordered" evidence="4">
    <location>
        <begin position="567"/>
        <end position="591"/>
    </location>
</feature>
<keyword evidence="2 3" id="KW-0040">ANK repeat</keyword>
<organism evidence="5 6">
    <name type="scientific">Fusarium torulosum</name>
    <dbReference type="NCBI Taxonomy" id="33205"/>
    <lineage>
        <taxon>Eukaryota</taxon>
        <taxon>Fungi</taxon>
        <taxon>Dikarya</taxon>
        <taxon>Ascomycota</taxon>
        <taxon>Pezizomycotina</taxon>
        <taxon>Sordariomycetes</taxon>
        <taxon>Hypocreomycetidae</taxon>
        <taxon>Hypocreales</taxon>
        <taxon>Nectriaceae</taxon>
        <taxon>Fusarium</taxon>
    </lineage>
</organism>